<feature type="non-terminal residue" evidence="1">
    <location>
        <position position="1"/>
    </location>
</feature>
<sequence length="175" mass="19465">MKRLPLLSVEYLKHKLSASASTILLRSKAIRCHLVSPRPPSIKSFLQILYIGESIEYHDEAMAQIGSNPFIITTPLQQPDLSSRRYVRSNAMLDKNRGKRGKRRVQPPCPASWINGLSQGRASTDVIPRQVGSGWALGRFAEVGSDMLQNVFKFITVLEQASHPNPILADDDGET</sequence>
<reference evidence="1 2" key="1">
    <citation type="submission" date="2018-05" db="EMBL/GenBank/DDBJ databases">
        <title>Draft genome sequence of Scytalidium lignicola DSM 105466, a ubiquitous saprotrophic fungus.</title>
        <authorList>
            <person name="Buettner E."/>
            <person name="Gebauer A.M."/>
            <person name="Hofrichter M."/>
            <person name="Liers C."/>
            <person name="Kellner H."/>
        </authorList>
    </citation>
    <scope>NUCLEOTIDE SEQUENCE [LARGE SCALE GENOMIC DNA]</scope>
    <source>
        <strain evidence="1 2">DSM 105466</strain>
    </source>
</reference>
<gene>
    <name evidence="1" type="ORF">B7463_g3046</name>
</gene>
<evidence type="ECO:0000313" key="2">
    <source>
        <dbReference type="Proteomes" id="UP000258309"/>
    </source>
</evidence>
<name>A0A3E2HIK9_SCYLI</name>
<dbReference type="EMBL" id="NCSJ02000038">
    <property type="protein sequence ID" value="RFU33259.1"/>
    <property type="molecule type" value="Genomic_DNA"/>
</dbReference>
<organism evidence="1 2">
    <name type="scientific">Scytalidium lignicola</name>
    <name type="common">Hyphomycete</name>
    <dbReference type="NCBI Taxonomy" id="5539"/>
    <lineage>
        <taxon>Eukaryota</taxon>
        <taxon>Fungi</taxon>
        <taxon>Dikarya</taxon>
        <taxon>Ascomycota</taxon>
        <taxon>Pezizomycotina</taxon>
        <taxon>Leotiomycetes</taxon>
        <taxon>Leotiomycetes incertae sedis</taxon>
        <taxon>Scytalidium</taxon>
    </lineage>
</organism>
<protein>
    <submittedName>
        <fullName evidence="1">Uncharacterized protein</fullName>
    </submittedName>
</protein>
<keyword evidence="2" id="KW-1185">Reference proteome</keyword>
<dbReference type="Proteomes" id="UP000258309">
    <property type="component" value="Unassembled WGS sequence"/>
</dbReference>
<accession>A0A3E2HIK9</accession>
<proteinExistence type="predicted"/>
<feature type="non-terminal residue" evidence="1">
    <location>
        <position position="175"/>
    </location>
</feature>
<dbReference type="AlphaFoldDB" id="A0A3E2HIK9"/>
<comment type="caution">
    <text evidence="1">The sequence shown here is derived from an EMBL/GenBank/DDBJ whole genome shotgun (WGS) entry which is preliminary data.</text>
</comment>
<evidence type="ECO:0000313" key="1">
    <source>
        <dbReference type="EMBL" id="RFU33259.1"/>
    </source>
</evidence>